<dbReference type="Gene3D" id="4.10.240.10">
    <property type="entry name" value="Zn(2)-C6 fungal-type DNA-binding domain"/>
    <property type="match status" value="1"/>
</dbReference>
<accession>A0ABR1XD11</accession>
<sequence length="396" mass="44158">MEPSELSTPDTLDFFDAGDRVAASAATGFDCEPFMNDTSSNSTSTLGDVAAGPACALTSVSSVSNNPWPPRQAAKKQRLERKGHTKSRRGCYNCKRRRIKCQETYPSCGHCTKAGLNCEYPAVPQITHQHCLLCQHEYLMHAMLGLAASDLLGKDASLLPFAMAHRIKAIKAIKKTLNDVPKSSNTFEEGNALMATCFALTFQSVLLEDGMAEFMTFCRGVVLVAIQMYCKGARFLFTNWVGKDEMGLLQPLMETVPPIRQDWVDAAIGSVRALEPLCVHPVEAEYYVLLVDMVEALYTSPSRGYQIICKHYGWWLQIPHERFQYLIDPANPVCHLLATHWIAIKQIMAPVTEKEHLVKPREKAARDQHTDMGTVRWLKYLNRQLPSGTAFTTGGR</sequence>
<dbReference type="PROSITE" id="PS00463">
    <property type="entry name" value="ZN2_CY6_FUNGAL_1"/>
    <property type="match status" value="1"/>
</dbReference>
<dbReference type="RefSeq" id="XP_066675287.1">
    <property type="nucleotide sequence ID" value="XM_066805514.1"/>
</dbReference>
<reference evidence="4 5" key="1">
    <citation type="submission" date="2023-01" db="EMBL/GenBank/DDBJ databases">
        <title>Analysis of 21 Apiospora genomes using comparative genomics revels a genus with tremendous synthesis potential of carbohydrate active enzymes and secondary metabolites.</title>
        <authorList>
            <person name="Sorensen T."/>
        </authorList>
    </citation>
    <scope>NUCLEOTIDE SEQUENCE [LARGE SCALE GENOMIC DNA]</scope>
    <source>
        <strain evidence="4 5">CBS 114990</strain>
    </source>
</reference>
<dbReference type="PANTHER" id="PTHR47657:SF7">
    <property type="entry name" value="STEROL REGULATORY ELEMENT-BINDING PROTEIN ECM22"/>
    <property type="match status" value="1"/>
</dbReference>
<keyword evidence="1" id="KW-0539">Nucleus</keyword>
<feature type="non-terminal residue" evidence="4">
    <location>
        <position position="396"/>
    </location>
</feature>
<dbReference type="Pfam" id="PF00172">
    <property type="entry name" value="Zn_clus"/>
    <property type="match status" value="1"/>
</dbReference>
<dbReference type="PROSITE" id="PS50048">
    <property type="entry name" value="ZN2_CY6_FUNGAL_2"/>
    <property type="match status" value="1"/>
</dbReference>
<feature type="domain" description="Zn(2)-C6 fungal-type" evidence="3">
    <location>
        <begin position="90"/>
        <end position="120"/>
    </location>
</feature>
<dbReference type="InterPro" id="IPR036864">
    <property type="entry name" value="Zn2-C6_fun-type_DNA-bd_sf"/>
</dbReference>
<feature type="compositionally biased region" description="Basic residues" evidence="2">
    <location>
        <begin position="73"/>
        <end position="84"/>
    </location>
</feature>
<dbReference type="EMBL" id="JAQQWN010000002">
    <property type="protein sequence ID" value="KAK8094514.1"/>
    <property type="molecule type" value="Genomic_DNA"/>
</dbReference>
<dbReference type="PANTHER" id="PTHR47657">
    <property type="entry name" value="STEROL REGULATORY ELEMENT-BINDING PROTEIN ECM22"/>
    <property type="match status" value="1"/>
</dbReference>
<dbReference type="Proteomes" id="UP001433268">
    <property type="component" value="Unassembled WGS sequence"/>
</dbReference>
<dbReference type="InterPro" id="IPR052400">
    <property type="entry name" value="Zn2-C6_fungal_TF"/>
</dbReference>
<evidence type="ECO:0000256" key="2">
    <source>
        <dbReference type="SAM" id="MobiDB-lite"/>
    </source>
</evidence>
<gene>
    <name evidence="4" type="ORF">PG997_001199</name>
</gene>
<proteinExistence type="predicted"/>
<protein>
    <recommendedName>
        <fullName evidence="3">Zn(2)-C6 fungal-type domain-containing protein</fullName>
    </recommendedName>
</protein>
<dbReference type="GeneID" id="92038574"/>
<evidence type="ECO:0000259" key="3">
    <source>
        <dbReference type="PROSITE" id="PS50048"/>
    </source>
</evidence>
<feature type="region of interest" description="Disordered" evidence="2">
    <location>
        <begin position="62"/>
        <end position="84"/>
    </location>
</feature>
<dbReference type="InterPro" id="IPR001138">
    <property type="entry name" value="Zn2Cys6_DnaBD"/>
</dbReference>
<evidence type="ECO:0000313" key="4">
    <source>
        <dbReference type="EMBL" id="KAK8094514.1"/>
    </source>
</evidence>
<dbReference type="CDD" id="cd00067">
    <property type="entry name" value="GAL4"/>
    <property type="match status" value="1"/>
</dbReference>
<evidence type="ECO:0000256" key="1">
    <source>
        <dbReference type="ARBA" id="ARBA00023242"/>
    </source>
</evidence>
<organism evidence="4 5">
    <name type="scientific">Apiospora hydei</name>
    <dbReference type="NCBI Taxonomy" id="1337664"/>
    <lineage>
        <taxon>Eukaryota</taxon>
        <taxon>Fungi</taxon>
        <taxon>Dikarya</taxon>
        <taxon>Ascomycota</taxon>
        <taxon>Pezizomycotina</taxon>
        <taxon>Sordariomycetes</taxon>
        <taxon>Xylariomycetidae</taxon>
        <taxon>Amphisphaeriales</taxon>
        <taxon>Apiosporaceae</taxon>
        <taxon>Apiospora</taxon>
    </lineage>
</organism>
<name>A0ABR1XD11_9PEZI</name>
<dbReference type="SUPFAM" id="SSF57701">
    <property type="entry name" value="Zn2/Cys6 DNA-binding domain"/>
    <property type="match status" value="1"/>
</dbReference>
<dbReference type="SMART" id="SM00066">
    <property type="entry name" value="GAL4"/>
    <property type="match status" value="1"/>
</dbReference>
<keyword evidence="5" id="KW-1185">Reference proteome</keyword>
<evidence type="ECO:0000313" key="5">
    <source>
        <dbReference type="Proteomes" id="UP001433268"/>
    </source>
</evidence>
<comment type="caution">
    <text evidence="4">The sequence shown here is derived from an EMBL/GenBank/DDBJ whole genome shotgun (WGS) entry which is preliminary data.</text>
</comment>